<dbReference type="GO" id="GO:0005634">
    <property type="term" value="C:nucleus"/>
    <property type="evidence" value="ECO:0007669"/>
    <property type="project" value="UniProtKB-SubCell"/>
</dbReference>
<evidence type="ECO:0008006" key="9">
    <source>
        <dbReference type="Google" id="ProtNLM"/>
    </source>
</evidence>
<evidence type="ECO:0000256" key="1">
    <source>
        <dbReference type="ARBA" id="ARBA00004123"/>
    </source>
</evidence>
<dbReference type="OrthoDB" id="10072024at2759"/>
<evidence type="ECO:0000256" key="3">
    <source>
        <dbReference type="ARBA" id="ARBA00023125"/>
    </source>
</evidence>
<dbReference type="PANTHER" id="PTHR34067">
    <property type="entry name" value="OS04G0193200 PROTEIN"/>
    <property type="match status" value="1"/>
</dbReference>
<dbReference type="InterPro" id="IPR038945">
    <property type="entry name" value="MBD13-like"/>
</dbReference>
<comment type="subcellular location">
    <subcellularLocation>
        <location evidence="1">Nucleus</location>
    </subcellularLocation>
</comment>
<evidence type="ECO:0000256" key="4">
    <source>
        <dbReference type="ARBA" id="ARBA00023163"/>
    </source>
</evidence>
<keyword evidence="5" id="KW-0539">Nucleus</keyword>
<evidence type="ECO:0000256" key="6">
    <source>
        <dbReference type="SAM" id="MobiDB-lite"/>
    </source>
</evidence>
<sequence length="788" mass="86807">MDPGSSSYSRTRSGLVRRKGILAPSRSYCSRTRSGLLRVKSFMNSGGGSCSRTRSGLVRIKSFVDSDDSSCSGTQSDPVRGSRHVVEDEPVTKALPDGYLNDEMPSRTRSGLVRRSPTVKAPVEAKLVTKGQPDEWPKKDKPPSVTRKYGRVVEGLPDGWRKEYRPRKTGSFKDTVYIDPTSTSSQHTKPGTVDKGIQCEILTSEGILVPWEELVTQSGNVTEHTVLPESESLEAVQRYGDKLETLENTSVQPVSARCSPRQTKSLKRKEQDVGVKSKKAKTSPVVTPVRVSPHLAALHVQREASIEPEDQPINVNPLSCVQTIEDNSNDQSQMRQSGNMNQIHGNLESTFNQLHLSQAGTANGTESNQENLSQADTANVMEAIQEDRVDTVNHMHTNQEKTANQVELIIADIPVLDYRSITDHVDIPIDTMQECTADPLSQANIASHIQTNQEYPANKLQSSLAGTVIPAHSFEEHAFFYSQTSKADTINQIQVNQESTCNQVRLNQVDTVTQTQIIQENMIRQPHLTQHDTVGQIHIDLASAVDYSGPRKADTVNQLQANQENAADHLHFSQVDCIAQIEIMQGDMPKHPQLSQADTVDMINTNLEDTTNHLEPNYAENPMLQAGFSWPPEQNGGASITDFWKNVENQDSSVPMPVDGATVSSFPENVRFQNAAGAEEPALPMQSAVPETDSDQSGLAFQSLFGNAWVDPCIEFAFKTLTGDIPVLDDTSAVTNYFPEQQDLNKDPAPNCSASVFDNTRNHTQVDVNLPAPMPSDKLYNGSWFPPQ</sequence>
<keyword evidence="3" id="KW-0238">DNA-binding</keyword>
<evidence type="ECO:0000256" key="2">
    <source>
        <dbReference type="ARBA" id="ARBA00023015"/>
    </source>
</evidence>
<keyword evidence="8" id="KW-1185">Reference proteome</keyword>
<dbReference type="Proteomes" id="UP000636709">
    <property type="component" value="Unassembled WGS sequence"/>
</dbReference>
<dbReference type="AlphaFoldDB" id="A0A835FSD2"/>
<evidence type="ECO:0000313" key="7">
    <source>
        <dbReference type="EMBL" id="KAF8774947.1"/>
    </source>
</evidence>
<keyword evidence="4" id="KW-0804">Transcription</keyword>
<comment type="caution">
    <text evidence="7">The sequence shown here is derived from an EMBL/GenBank/DDBJ whole genome shotgun (WGS) entry which is preliminary data.</text>
</comment>
<organism evidence="7 8">
    <name type="scientific">Digitaria exilis</name>
    <dbReference type="NCBI Taxonomy" id="1010633"/>
    <lineage>
        <taxon>Eukaryota</taxon>
        <taxon>Viridiplantae</taxon>
        <taxon>Streptophyta</taxon>
        <taxon>Embryophyta</taxon>
        <taxon>Tracheophyta</taxon>
        <taxon>Spermatophyta</taxon>
        <taxon>Magnoliopsida</taxon>
        <taxon>Liliopsida</taxon>
        <taxon>Poales</taxon>
        <taxon>Poaceae</taxon>
        <taxon>PACMAD clade</taxon>
        <taxon>Panicoideae</taxon>
        <taxon>Panicodae</taxon>
        <taxon>Paniceae</taxon>
        <taxon>Anthephorinae</taxon>
        <taxon>Digitaria</taxon>
    </lineage>
</organism>
<name>A0A835FSD2_9POAL</name>
<proteinExistence type="predicted"/>
<accession>A0A835FSD2</accession>
<dbReference type="PANTHER" id="PTHR34067:SF3">
    <property type="entry name" value="MBD DOMAIN-CONTAINING PROTEIN"/>
    <property type="match status" value="1"/>
</dbReference>
<dbReference type="InterPro" id="IPR016177">
    <property type="entry name" value="DNA-bd_dom_sf"/>
</dbReference>
<dbReference type="SUPFAM" id="SSF54171">
    <property type="entry name" value="DNA-binding domain"/>
    <property type="match status" value="1"/>
</dbReference>
<feature type="region of interest" description="Disordered" evidence="6">
    <location>
        <begin position="250"/>
        <end position="286"/>
    </location>
</feature>
<protein>
    <recommendedName>
        <fullName evidence="9">MBD domain-containing protein</fullName>
    </recommendedName>
</protein>
<dbReference type="EMBL" id="JACEFO010000338">
    <property type="protein sequence ID" value="KAF8774947.1"/>
    <property type="molecule type" value="Genomic_DNA"/>
</dbReference>
<dbReference type="GO" id="GO:0003677">
    <property type="term" value="F:DNA binding"/>
    <property type="evidence" value="ECO:0007669"/>
    <property type="project" value="UniProtKB-KW"/>
</dbReference>
<gene>
    <name evidence="7" type="ORF">HU200_004992</name>
</gene>
<evidence type="ECO:0000313" key="8">
    <source>
        <dbReference type="Proteomes" id="UP000636709"/>
    </source>
</evidence>
<keyword evidence="2" id="KW-0805">Transcription regulation</keyword>
<reference evidence="7" key="1">
    <citation type="submission" date="2020-07" db="EMBL/GenBank/DDBJ databases">
        <title>Genome sequence and genetic diversity analysis of an under-domesticated orphan crop, white fonio (Digitaria exilis).</title>
        <authorList>
            <person name="Bennetzen J.L."/>
            <person name="Chen S."/>
            <person name="Ma X."/>
            <person name="Wang X."/>
            <person name="Yssel A.E.J."/>
            <person name="Chaluvadi S.R."/>
            <person name="Johnson M."/>
            <person name="Gangashetty P."/>
            <person name="Hamidou F."/>
            <person name="Sanogo M.D."/>
            <person name="Zwaenepoel A."/>
            <person name="Wallace J."/>
            <person name="Van De Peer Y."/>
            <person name="Van Deynze A."/>
        </authorList>
    </citation>
    <scope>NUCLEOTIDE SEQUENCE</scope>
    <source>
        <tissue evidence="7">Leaves</tissue>
    </source>
</reference>
<evidence type="ECO:0000256" key="5">
    <source>
        <dbReference type="ARBA" id="ARBA00023242"/>
    </source>
</evidence>